<feature type="compositionally biased region" description="Basic and acidic residues" evidence="1">
    <location>
        <begin position="273"/>
        <end position="284"/>
    </location>
</feature>
<feature type="compositionally biased region" description="Polar residues" evidence="1">
    <location>
        <begin position="1854"/>
        <end position="1888"/>
    </location>
</feature>
<name>A0A9W9RVI5_9EURO</name>
<feature type="compositionally biased region" description="Basic and acidic residues" evidence="1">
    <location>
        <begin position="322"/>
        <end position="343"/>
    </location>
</feature>
<feature type="compositionally biased region" description="Gly residues" evidence="1">
    <location>
        <begin position="58"/>
        <end position="67"/>
    </location>
</feature>
<dbReference type="InterPro" id="IPR017884">
    <property type="entry name" value="SANT_dom"/>
</dbReference>
<reference evidence="3" key="1">
    <citation type="submission" date="2022-12" db="EMBL/GenBank/DDBJ databases">
        <authorList>
            <person name="Petersen C."/>
        </authorList>
    </citation>
    <scope>NUCLEOTIDE SEQUENCE</scope>
    <source>
        <strain evidence="3">IBT 3081</strain>
    </source>
</reference>
<feature type="compositionally biased region" description="Basic residues" evidence="1">
    <location>
        <begin position="174"/>
        <end position="183"/>
    </location>
</feature>
<feature type="region of interest" description="Disordered" evidence="1">
    <location>
        <begin position="1608"/>
        <end position="1631"/>
    </location>
</feature>
<feature type="compositionally biased region" description="Basic residues" evidence="1">
    <location>
        <begin position="1171"/>
        <end position="1184"/>
    </location>
</feature>
<evidence type="ECO:0000313" key="3">
    <source>
        <dbReference type="EMBL" id="KAJ5366044.1"/>
    </source>
</evidence>
<feature type="compositionally biased region" description="Basic and acidic residues" evidence="1">
    <location>
        <begin position="199"/>
        <end position="246"/>
    </location>
</feature>
<dbReference type="InterPro" id="IPR051571">
    <property type="entry name" value="N-CoR_corepressor"/>
</dbReference>
<feature type="compositionally biased region" description="Basic and acidic residues" evidence="1">
    <location>
        <begin position="484"/>
        <end position="498"/>
    </location>
</feature>
<dbReference type="PANTHER" id="PTHR13992:SF39">
    <property type="entry name" value="SMRTER, ISOFORM G"/>
    <property type="match status" value="1"/>
</dbReference>
<feature type="compositionally biased region" description="Pro residues" evidence="1">
    <location>
        <begin position="556"/>
        <end position="565"/>
    </location>
</feature>
<accession>A0A9W9RVI5</accession>
<evidence type="ECO:0000313" key="4">
    <source>
        <dbReference type="Proteomes" id="UP001147752"/>
    </source>
</evidence>
<dbReference type="SMART" id="SM00717">
    <property type="entry name" value="SANT"/>
    <property type="match status" value="2"/>
</dbReference>
<feature type="compositionally biased region" description="Low complexity" evidence="1">
    <location>
        <begin position="1795"/>
        <end position="1826"/>
    </location>
</feature>
<sequence>MSSRFPPSSGFNSRDRSPQRFGDRRPPVGPRGPDDGPAPFGRDPPRGPRALVDSPRGGHFGGRGRGYGRGDFRDRDRDPRDRDRDRDFRDNRDGPPFRRDMDRDWARRDRDFDPRDNRIGFGRGRSRSPTRDFRDIREPPGRDFDLVRMRRNSRDSIISASSGGPEGPPINSGHIHRGGMRGRGRGDWEGGRGRGRPPFLDDRDLFRRRSRSREQWHWDNRRPDREDRDRPVDFWKRDRPPSRADSRAASGSTTSSHPPTAPGPGPGSALADRLSDHPQMDHGRKPSTIPSIPVLEPTRDPERNDLLAARASAARPGAIRQDVARPDASRPDVIRPDAARPDAPRSGAIRPDATRPDAPRPDAVRPDAARLDVFRPDDIRPDVVRSDTLRPDHPRIDAPRPDAPRPDAPRPDAPRPDAVRPDALRPDPPRMDAVRLDVARPDPPRLDAVRPDVIRPDAPRLDAPRPDAPRSHPPRPDVISPDATRPDVVRPDAIRPDVMKNPPNIRNSPPPAAPQVPAFGSVAAPTTNASNKDFPDQRTAPNSNFPTERDRHEAPQRPPVQPPTGPKAERTDITQQPLEPRGRFEGPREVSKQQVAPPRLSKPTTNLPDVSPPTAPAAMTRPDSGIGPNEGFGAGRSNSLTSSPTFTRIPPPAPRELSREPSMSPRMQSSGIPTGPRALQWNPSPRGRKGSKQWVRPGYGRTPSIPNALPKQEPVDESEGVTPANEATRPLLPPEIDEPESGEILPREPAKEPSPVSPSLNLPLQRSLPAVDIQTNDANEPSEKGGIDKPALIPDFEGSSDEEDGENIVFTQEYLDERKRIFEKDMESLRAELPLSPLEDSAIVALLLKIQLLGMVANEQTVEPPPEPLAEQVLERPVDPLPSVEVEESADHPSTERVVSFASTPPEHEPEPVAETIIPPVVPPDEVTIESLPFLHSGPPTPISDMDVYHDNIATQNRLRDAFSTQLSKVQAETFRKNAILRDEYVSHYKLWRMAIWELDRMKDKKSVTPGPASPPVSTVPTTPAPMPEGREGRRYKGNSELDFLNALKASEISAQEELERRRIKMATARPDLGREAIIPNMLEPREVKARIYKDVNNTIECNRALDVFGFAPPPNDFTPEEHMIFTDAFMAHPKQWGKIAESLPGRNFQQCIVHYYLTKEEIKYKAKLSKRWSKRKGTRKGPRPKSNALIADLSVVKPDFVGEDEPPAVTDTGRPRRAAAPTFGESAEAESVPVGRRTQLGKDGEPVERSSRRGGRGGGTRGGRRAKTATQSDPKAQVVMPQGNLPPIVSPAPLHPGNEMELVSDHIMEGYEARERERGEKESLTPIPRGRVGRGRAKEGVYVFESTEVEPPLASKQLETGYGSLQPTSYWSVPEQRDFPGLLGHFGRDFEGISGWMKTKTTVMVKNFYQRRLDSGQKDFELILTDAEEKKARGEPTGPLPIPSVAPKRRYEATPSSIIPRPLAPHGDPMAEVDEIRFPKGKAVGLSPQPMSLHGRPPSDKERNVGRYQPLAQASAASPVPSTATLIEESTRAIRAQGGQSHRIQGPRLGYFTEDRRDSSVLPHATSRTQELPMSSRHPGSMPPDMARMEPLSAQGYMPAQQPTSLLSATHSRHPSLTQTPGSPTQQLRPELDISSVHRDPFAQRPYYSLAGQPMGLAQSPHPGLSPVKDVPRPSATPGPDATRQVPAKRSNIMSILNDEPEEPQPRKRFASEQAPSAPGAAPGINPRPVYQTGAPPRHEDTIMSGMSQKPSGYAQQSQYQPSSRGYEYPGYGPPHGGSGTSANNDWMARFDPRAQQTPPQPQAQSLPSQQQQSGRQGSYSSYAANPSQSSMPLTNLPAPSPAPTPPPTSASQRSAYPNVFSQASSAQPPMTSGSRDTASQPTSYRQGSPGPRSSMAYGSRQDPPTPAQSSASLYGMHQRQSATPNAVQSHSYQQHVQTMVSGSHQPQSHRSTPVNLPGASSQYGHNTPPPQSQAGRSMASLASLGRSYTPPSALHPSMSGGTMGSYAPPQSSTPGSIPPLHQRPPGSHGDTVPTPTHHRVYSHGSAQGGLPPPSQPPR</sequence>
<proteinExistence type="predicted"/>
<feature type="domain" description="SANT" evidence="2">
    <location>
        <begin position="1113"/>
        <end position="1164"/>
    </location>
</feature>
<feature type="region of interest" description="Disordered" evidence="1">
    <location>
        <begin position="1005"/>
        <end position="1031"/>
    </location>
</feature>
<gene>
    <name evidence="3" type="ORF">N7517_008930</name>
</gene>
<feature type="region of interest" description="Disordered" evidence="1">
    <location>
        <begin position="884"/>
        <end position="912"/>
    </location>
</feature>
<dbReference type="RefSeq" id="XP_056577510.1">
    <property type="nucleotide sequence ID" value="XM_056726659.1"/>
</dbReference>
<dbReference type="Proteomes" id="UP001147752">
    <property type="component" value="Unassembled WGS sequence"/>
</dbReference>
<dbReference type="CDD" id="cd00167">
    <property type="entry name" value="SANT"/>
    <property type="match status" value="1"/>
</dbReference>
<dbReference type="PANTHER" id="PTHR13992">
    <property type="entry name" value="NUCLEAR RECEPTOR CO-REPRESSOR RELATED NCOR"/>
    <property type="match status" value="1"/>
</dbReference>
<protein>
    <recommendedName>
        <fullName evidence="2">SANT domain-containing protein</fullName>
    </recommendedName>
</protein>
<feature type="region of interest" description="Disordered" evidence="1">
    <location>
        <begin position="1535"/>
        <end position="1589"/>
    </location>
</feature>
<feature type="compositionally biased region" description="Basic and acidic residues" evidence="1">
    <location>
        <begin position="1241"/>
        <end position="1252"/>
    </location>
</feature>
<feature type="compositionally biased region" description="Basic and acidic residues" evidence="1">
    <location>
        <begin position="1314"/>
        <end position="1324"/>
    </location>
</feature>
<feature type="compositionally biased region" description="Polar residues" evidence="1">
    <location>
        <begin position="1746"/>
        <end position="1762"/>
    </location>
</feature>
<dbReference type="GO" id="GO:0034967">
    <property type="term" value="C:Set3 complex"/>
    <property type="evidence" value="ECO:0007669"/>
    <property type="project" value="TreeGrafter"/>
</dbReference>
<evidence type="ECO:0000259" key="2">
    <source>
        <dbReference type="PROSITE" id="PS51293"/>
    </source>
</evidence>
<feature type="compositionally biased region" description="Low complexity" evidence="1">
    <location>
        <begin position="248"/>
        <end position="258"/>
    </location>
</feature>
<dbReference type="GeneID" id="81465842"/>
<dbReference type="SUPFAM" id="SSF46689">
    <property type="entry name" value="Homeodomain-like"/>
    <property type="match status" value="2"/>
</dbReference>
<feature type="region of interest" description="Disordered" evidence="1">
    <location>
        <begin position="1314"/>
        <end position="1333"/>
    </location>
</feature>
<dbReference type="InterPro" id="IPR001005">
    <property type="entry name" value="SANT/Myb"/>
</dbReference>
<organism evidence="3 4">
    <name type="scientific">Penicillium concentricum</name>
    <dbReference type="NCBI Taxonomy" id="293559"/>
    <lineage>
        <taxon>Eukaryota</taxon>
        <taxon>Fungi</taxon>
        <taxon>Dikarya</taxon>
        <taxon>Ascomycota</taxon>
        <taxon>Pezizomycotina</taxon>
        <taxon>Eurotiomycetes</taxon>
        <taxon>Eurotiomycetidae</taxon>
        <taxon>Eurotiales</taxon>
        <taxon>Aspergillaceae</taxon>
        <taxon>Penicillium</taxon>
    </lineage>
</organism>
<feature type="compositionally biased region" description="Basic and acidic residues" evidence="1">
    <location>
        <begin position="68"/>
        <end position="118"/>
    </location>
</feature>
<feature type="region of interest" description="Disordered" evidence="1">
    <location>
        <begin position="1"/>
        <end position="807"/>
    </location>
</feature>
<dbReference type="GO" id="GO:0006357">
    <property type="term" value="P:regulation of transcription by RNA polymerase II"/>
    <property type="evidence" value="ECO:0007669"/>
    <property type="project" value="TreeGrafter"/>
</dbReference>
<feature type="compositionally biased region" description="Polar residues" evidence="1">
    <location>
        <begin position="636"/>
        <end position="646"/>
    </location>
</feature>
<dbReference type="Pfam" id="PF00249">
    <property type="entry name" value="Myb_DNA-binding"/>
    <property type="match status" value="1"/>
</dbReference>
<feature type="compositionally biased region" description="Polar residues" evidence="1">
    <location>
        <begin position="1909"/>
        <end position="1967"/>
    </location>
</feature>
<dbReference type="OrthoDB" id="6133115at2759"/>
<keyword evidence="4" id="KW-1185">Reference proteome</keyword>
<feature type="compositionally biased region" description="Basic and acidic residues" evidence="1">
    <location>
        <begin position="13"/>
        <end position="26"/>
    </location>
</feature>
<feature type="region of interest" description="Disordered" evidence="1">
    <location>
        <begin position="1171"/>
        <end position="1280"/>
    </location>
</feature>
<dbReference type="EMBL" id="JAPZBT010000003">
    <property type="protein sequence ID" value="KAJ5366044.1"/>
    <property type="molecule type" value="Genomic_DNA"/>
</dbReference>
<feature type="compositionally biased region" description="Pro residues" evidence="1">
    <location>
        <begin position="1840"/>
        <end position="1850"/>
    </location>
</feature>
<feature type="compositionally biased region" description="Low complexity" evidence="1">
    <location>
        <begin position="308"/>
        <end position="320"/>
    </location>
</feature>
<feature type="compositionally biased region" description="Basic and acidic residues" evidence="1">
    <location>
        <begin position="580"/>
        <end position="591"/>
    </location>
</feature>
<feature type="compositionally biased region" description="Basic and acidic residues" evidence="1">
    <location>
        <begin position="129"/>
        <end position="154"/>
    </location>
</feature>
<dbReference type="PROSITE" id="PS51293">
    <property type="entry name" value="SANT"/>
    <property type="match status" value="1"/>
</dbReference>
<reference evidence="3" key="2">
    <citation type="journal article" date="2023" name="IMA Fungus">
        <title>Comparative genomic study of the Penicillium genus elucidates a diverse pangenome and 15 lateral gene transfer events.</title>
        <authorList>
            <person name="Petersen C."/>
            <person name="Sorensen T."/>
            <person name="Nielsen M.R."/>
            <person name="Sondergaard T.E."/>
            <person name="Sorensen J.L."/>
            <person name="Fitzpatrick D.A."/>
            <person name="Frisvad J.C."/>
            <person name="Nielsen K.L."/>
        </authorList>
    </citation>
    <scope>NUCLEOTIDE SEQUENCE</scope>
    <source>
        <strain evidence="3">IBT 3081</strain>
    </source>
</reference>
<comment type="caution">
    <text evidence="3">The sequence shown here is derived from an EMBL/GenBank/DDBJ whole genome shotgun (WGS) entry which is preliminary data.</text>
</comment>
<feature type="compositionally biased region" description="Low complexity" evidence="1">
    <location>
        <begin position="1763"/>
        <end position="1772"/>
    </location>
</feature>
<feature type="compositionally biased region" description="Low complexity" evidence="1">
    <location>
        <begin position="1008"/>
        <end position="1022"/>
    </location>
</feature>
<feature type="region of interest" description="Disordered" evidence="1">
    <location>
        <begin position="1484"/>
        <end position="1505"/>
    </location>
</feature>
<feature type="compositionally biased region" description="Low complexity" evidence="1">
    <location>
        <begin position="753"/>
        <end position="764"/>
    </location>
</feature>
<feature type="compositionally biased region" description="Basic and acidic residues" evidence="1">
    <location>
        <begin position="352"/>
        <end position="470"/>
    </location>
</feature>
<dbReference type="InterPro" id="IPR009057">
    <property type="entry name" value="Homeodomain-like_sf"/>
</dbReference>
<feature type="compositionally biased region" description="Polar residues" evidence="1">
    <location>
        <begin position="1"/>
        <end position="12"/>
    </location>
</feature>
<feature type="compositionally biased region" description="Polar residues" evidence="1">
    <location>
        <begin position="1608"/>
        <end position="1629"/>
    </location>
</feature>
<dbReference type="Gene3D" id="1.10.10.60">
    <property type="entry name" value="Homeodomain-like"/>
    <property type="match status" value="1"/>
</dbReference>
<evidence type="ECO:0000256" key="1">
    <source>
        <dbReference type="SAM" id="MobiDB-lite"/>
    </source>
</evidence>
<feature type="region of interest" description="Disordered" evidence="1">
    <location>
        <begin position="1653"/>
        <end position="2060"/>
    </location>
</feature>
<dbReference type="Gene3D" id="1.20.58.1880">
    <property type="match status" value="1"/>
</dbReference>